<sequence>MSQCSCTGGNASLSGITVKNVYTGLRKDANSCSCEDFLVPRLQLSLPRLDINEICEVCWCGSYSKPLYGEEGITVESLTITVWFVTAYMSLFDFLMLKKTDQVSSIYSRSHEEIDENPTTNEEN</sequence>
<gene>
    <name evidence="1" type="ORF">TNIN_381961</name>
</gene>
<keyword evidence="2" id="KW-1185">Reference proteome</keyword>
<evidence type="ECO:0000313" key="1">
    <source>
        <dbReference type="EMBL" id="GFY67281.1"/>
    </source>
</evidence>
<organism evidence="1 2">
    <name type="scientific">Trichonephila inaurata madagascariensis</name>
    <dbReference type="NCBI Taxonomy" id="2747483"/>
    <lineage>
        <taxon>Eukaryota</taxon>
        <taxon>Metazoa</taxon>
        <taxon>Ecdysozoa</taxon>
        <taxon>Arthropoda</taxon>
        <taxon>Chelicerata</taxon>
        <taxon>Arachnida</taxon>
        <taxon>Araneae</taxon>
        <taxon>Araneomorphae</taxon>
        <taxon>Entelegynae</taxon>
        <taxon>Araneoidea</taxon>
        <taxon>Nephilidae</taxon>
        <taxon>Trichonephila</taxon>
        <taxon>Trichonephila inaurata</taxon>
    </lineage>
</organism>
<dbReference type="EMBL" id="BMAV01016490">
    <property type="protein sequence ID" value="GFY67281.1"/>
    <property type="molecule type" value="Genomic_DNA"/>
</dbReference>
<dbReference type="Proteomes" id="UP000886998">
    <property type="component" value="Unassembled WGS sequence"/>
</dbReference>
<dbReference type="AlphaFoldDB" id="A0A8X7CHQ3"/>
<name>A0A8X7CHQ3_9ARAC</name>
<protein>
    <submittedName>
        <fullName evidence="1">Uncharacterized protein</fullName>
    </submittedName>
</protein>
<reference evidence="1" key="1">
    <citation type="submission" date="2020-08" db="EMBL/GenBank/DDBJ databases">
        <title>Multicomponent nature underlies the extraordinary mechanical properties of spider dragline silk.</title>
        <authorList>
            <person name="Kono N."/>
            <person name="Nakamura H."/>
            <person name="Mori M."/>
            <person name="Yoshida Y."/>
            <person name="Ohtoshi R."/>
            <person name="Malay A.D."/>
            <person name="Moran D.A.P."/>
            <person name="Tomita M."/>
            <person name="Numata K."/>
            <person name="Arakawa K."/>
        </authorList>
    </citation>
    <scope>NUCLEOTIDE SEQUENCE</scope>
</reference>
<evidence type="ECO:0000313" key="2">
    <source>
        <dbReference type="Proteomes" id="UP000886998"/>
    </source>
</evidence>
<comment type="caution">
    <text evidence="1">The sequence shown here is derived from an EMBL/GenBank/DDBJ whole genome shotgun (WGS) entry which is preliminary data.</text>
</comment>
<dbReference type="OrthoDB" id="6422843at2759"/>
<proteinExistence type="predicted"/>
<accession>A0A8X7CHQ3</accession>